<reference evidence="2 3" key="1">
    <citation type="submission" date="2019-07" db="EMBL/GenBank/DDBJ databases">
        <title>Finished genome of Venturia effusa.</title>
        <authorList>
            <person name="Young C.A."/>
            <person name="Cox M.P."/>
            <person name="Ganley A.R.D."/>
            <person name="David W.J."/>
        </authorList>
    </citation>
    <scope>NUCLEOTIDE SEQUENCE [LARGE SCALE GENOMIC DNA]</scope>
    <source>
        <strain evidence="3">albino</strain>
    </source>
</reference>
<sequence>MPPPKRGNKRPPKPAPKPITADESGAPSFNANAFLHSWGPHSLPQHNGFRAAIEKAFDIDPTSDYVYRADPAAVTLPQVQVAIDHGSARGFHAFYLDENGLQPDPPNPSPTDIEAYISVFSPTTSTTKALTALGSNAKKGSLRASIAANLLNKIVLPSSTSSTRISLPAKGKAPIITNPYFDIWAWSCQCLEWGGPNVDTDKVKISHHILPVLYNHFGCLCPSGDALSIMQQLAAPPGTSMRRPVVEIGSGNGYWAFLLRKLGLTVYAVDNHHSLWRTTWIQDTIIKDGVKFLQSPPTSLPVSPGERGCCDSILLMVYPQVGNDFTGKIIRAYEGDIVIVAGTQNGNGYTGFKDEIIDAWFVRERPAFEKVMQIPLPSFAAKDEALFVFARKKE</sequence>
<dbReference type="OrthoDB" id="5411518at2759"/>
<dbReference type="SUPFAM" id="SSF53335">
    <property type="entry name" value="S-adenosyl-L-methionine-dependent methyltransferases"/>
    <property type="match status" value="1"/>
</dbReference>
<proteinExistence type="predicted"/>
<dbReference type="PANTHER" id="PTHR39290:SF6">
    <property type="entry name" value="S-ADENOSYL-L-METHIONINE-DEPENDENT METHYLTRANSFERASES SUPERFAMILY PROTEIN"/>
    <property type="match status" value="1"/>
</dbReference>
<gene>
    <name evidence="2" type="ORF">FKW77_000263</name>
</gene>
<name>A0A517L8E3_9PEZI</name>
<protein>
    <submittedName>
        <fullName evidence="2">Uncharacterized protein</fullName>
    </submittedName>
</protein>
<dbReference type="AlphaFoldDB" id="A0A517L8E3"/>
<dbReference type="InterPro" id="IPR029063">
    <property type="entry name" value="SAM-dependent_MTases_sf"/>
</dbReference>
<keyword evidence="3" id="KW-1185">Reference proteome</keyword>
<organism evidence="2 3">
    <name type="scientific">Venturia effusa</name>
    <dbReference type="NCBI Taxonomy" id="50376"/>
    <lineage>
        <taxon>Eukaryota</taxon>
        <taxon>Fungi</taxon>
        <taxon>Dikarya</taxon>
        <taxon>Ascomycota</taxon>
        <taxon>Pezizomycotina</taxon>
        <taxon>Dothideomycetes</taxon>
        <taxon>Pleosporomycetidae</taxon>
        <taxon>Venturiales</taxon>
        <taxon>Venturiaceae</taxon>
        <taxon>Venturia</taxon>
    </lineage>
</organism>
<feature type="compositionally biased region" description="Basic residues" evidence="1">
    <location>
        <begin position="1"/>
        <end position="12"/>
    </location>
</feature>
<dbReference type="PANTHER" id="PTHR39290">
    <property type="entry name" value="C3H1-TYPE DOMAIN-CONTAINING PROTEIN-RELATED"/>
    <property type="match status" value="1"/>
</dbReference>
<dbReference type="EMBL" id="CP042191">
    <property type="protein sequence ID" value="QDS71900.1"/>
    <property type="molecule type" value="Genomic_DNA"/>
</dbReference>
<evidence type="ECO:0000256" key="1">
    <source>
        <dbReference type="SAM" id="MobiDB-lite"/>
    </source>
</evidence>
<accession>A0A517L8E3</accession>
<feature type="region of interest" description="Disordered" evidence="1">
    <location>
        <begin position="1"/>
        <end position="26"/>
    </location>
</feature>
<evidence type="ECO:0000313" key="3">
    <source>
        <dbReference type="Proteomes" id="UP000316270"/>
    </source>
</evidence>
<evidence type="ECO:0000313" key="2">
    <source>
        <dbReference type="EMBL" id="QDS71900.1"/>
    </source>
</evidence>
<dbReference type="Proteomes" id="UP000316270">
    <property type="component" value="Chromosome 7"/>
</dbReference>